<keyword evidence="2" id="KW-1185">Reference proteome</keyword>
<evidence type="ECO:0000313" key="1">
    <source>
        <dbReference type="EMBL" id="TPX75328.1"/>
    </source>
</evidence>
<proteinExistence type="predicted"/>
<dbReference type="EMBL" id="QEAP01000085">
    <property type="protein sequence ID" value="TPX75328.1"/>
    <property type="molecule type" value="Genomic_DNA"/>
</dbReference>
<accession>A0A507FIW5</accession>
<dbReference type="AlphaFoldDB" id="A0A507FIW5"/>
<protein>
    <submittedName>
        <fullName evidence="1">Uncharacterized protein</fullName>
    </submittedName>
</protein>
<sequence length="356" mass="41641">MMRGKVQISPEPPTIDPLSILGLPFSHFHTLINQWGGHEALARMSTSQVCEKYVKPMTRDGGKSLCETYAESCNTERKILPAKADWFVSHSWGSGFLDAVEALQDFFTDKKLDFDTTIVWFDLFSNPQHNTSAKPFEWWKTTFMEAVKDIGNVVMILQPWQDPVPLKRTWCVYELYACHVTSSKFEFAITRAEKDAFLKWLPSHVEGFFMQFHDLTCSRSQATKKSDRKAIFEVIKSSIGFLELDLLVLTKVRAWVRNQIRCQQVLSEDREMWREVQRQFTEVENAFDEAVKRVKKVFGHKNANTLRFGSRYVGAFEQRQIKREKLVNRLTDDIKKERRRKWTRHFNVCGTRHAVE</sequence>
<dbReference type="Proteomes" id="UP000320333">
    <property type="component" value="Unassembled WGS sequence"/>
</dbReference>
<dbReference type="STRING" id="246404.A0A507FIW5"/>
<dbReference type="OrthoDB" id="419222at2759"/>
<name>A0A507FIW5_9FUNG</name>
<organism evidence="1 2">
    <name type="scientific">Chytriomyces confervae</name>
    <dbReference type="NCBI Taxonomy" id="246404"/>
    <lineage>
        <taxon>Eukaryota</taxon>
        <taxon>Fungi</taxon>
        <taxon>Fungi incertae sedis</taxon>
        <taxon>Chytridiomycota</taxon>
        <taxon>Chytridiomycota incertae sedis</taxon>
        <taxon>Chytridiomycetes</taxon>
        <taxon>Chytridiales</taxon>
        <taxon>Chytriomycetaceae</taxon>
        <taxon>Chytriomyces</taxon>
    </lineage>
</organism>
<gene>
    <name evidence="1" type="ORF">CcCBS67573_g03409</name>
</gene>
<reference evidence="1 2" key="1">
    <citation type="journal article" date="2019" name="Sci. Rep.">
        <title>Comparative genomics of chytrid fungi reveal insights into the obligate biotrophic and pathogenic lifestyle of Synchytrium endobioticum.</title>
        <authorList>
            <person name="van de Vossenberg B.T.L.H."/>
            <person name="Warris S."/>
            <person name="Nguyen H.D.T."/>
            <person name="van Gent-Pelzer M.P.E."/>
            <person name="Joly D.L."/>
            <person name="van de Geest H.C."/>
            <person name="Bonants P.J.M."/>
            <person name="Smith D.S."/>
            <person name="Levesque C.A."/>
            <person name="van der Lee T.A.J."/>
        </authorList>
    </citation>
    <scope>NUCLEOTIDE SEQUENCE [LARGE SCALE GENOMIC DNA]</scope>
    <source>
        <strain evidence="1 2">CBS 675.73</strain>
    </source>
</reference>
<comment type="caution">
    <text evidence="1">The sequence shown here is derived from an EMBL/GenBank/DDBJ whole genome shotgun (WGS) entry which is preliminary data.</text>
</comment>
<evidence type="ECO:0000313" key="2">
    <source>
        <dbReference type="Proteomes" id="UP000320333"/>
    </source>
</evidence>